<accession>A0AAQ3K166</accession>
<gene>
    <name evidence="3" type="ORF">Cni_G06288</name>
</gene>
<reference evidence="3 4" key="1">
    <citation type="submission" date="2023-10" db="EMBL/GenBank/DDBJ databases">
        <title>Chromosome-scale genome assembly provides insights into flower coloration mechanisms of Canna indica.</title>
        <authorList>
            <person name="Li C."/>
        </authorList>
    </citation>
    <scope>NUCLEOTIDE SEQUENCE [LARGE SCALE GENOMIC DNA]</scope>
    <source>
        <tissue evidence="3">Flower</tissue>
    </source>
</reference>
<dbReference type="Proteomes" id="UP001327560">
    <property type="component" value="Chromosome 2"/>
</dbReference>
<feature type="repeat" description="PPR" evidence="2">
    <location>
        <begin position="395"/>
        <end position="429"/>
    </location>
</feature>
<feature type="repeat" description="PPR" evidence="2">
    <location>
        <begin position="465"/>
        <end position="495"/>
    </location>
</feature>
<dbReference type="PANTHER" id="PTHR47933:SF32">
    <property type="entry name" value="OS06G0152500 PROTEIN"/>
    <property type="match status" value="1"/>
</dbReference>
<feature type="repeat" description="PPR" evidence="2">
    <location>
        <begin position="536"/>
        <end position="566"/>
    </location>
</feature>
<feature type="repeat" description="PPR" evidence="2">
    <location>
        <begin position="501"/>
        <end position="535"/>
    </location>
</feature>
<feature type="repeat" description="PPR" evidence="2">
    <location>
        <begin position="220"/>
        <end position="254"/>
    </location>
</feature>
<feature type="repeat" description="PPR" evidence="2">
    <location>
        <begin position="255"/>
        <end position="289"/>
    </location>
</feature>
<feature type="repeat" description="PPR" evidence="2">
    <location>
        <begin position="360"/>
        <end position="394"/>
    </location>
</feature>
<proteinExistence type="predicted"/>
<evidence type="ECO:0000313" key="4">
    <source>
        <dbReference type="Proteomes" id="UP001327560"/>
    </source>
</evidence>
<feature type="repeat" description="PPR" evidence="2">
    <location>
        <begin position="290"/>
        <end position="324"/>
    </location>
</feature>
<feature type="repeat" description="PPR" evidence="2">
    <location>
        <begin position="325"/>
        <end position="359"/>
    </location>
</feature>
<dbReference type="NCBIfam" id="TIGR00756">
    <property type="entry name" value="PPR"/>
    <property type="match status" value="10"/>
</dbReference>
<keyword evidence="4" id="KW-1185">Reference proteome</keyword>
<dbReference type="InterPro" id="IPR011990">
    <property type="entry name" value="TPR-like_helical_dom_sf"/>
</dbReference>
<organism evidence="3 4">
    <name type="scientific">Canna indica</name>
    <name type="common">Indian-shot</name>
    <dbReference type="NCBI Taxonomy" id="4628"/>
    <lineage>
        <taxon>Eukaryota</taxon>
        <taxon>Viridiplantae</taxon>
        <taxon>Streptophyta</taxon>
        <taxon>Embryophyta</taxon>
        <taxon>Tracheophyta</taxon>
        <taxon>Spermatophyta</taxon>
        <taxon>Magnoliopsida</taxon>
        <taxon>Liliopsida</taxon>
        <taxon>Zingiberales</taxon>
        <taxon>Cannaceae</taxon>
        <taxon>Canna</taxon>
    </lineage>
</organism>
<keyword evidence="1" id="KW-0677">Repeat</keyword>
<feature type="repeat" description="PPR" evidence="2">
    <location>
        <begin position="430"/>
        <end position="464"/>
    </location>
</feature>
<dbReference type="PROSITE" id="PS51375">
    <property type="entry name" value="PPR"/>
    <property type="match status" value="10"/>
</dbReference>
<sequence>MEKLSAAEKKNPRSMSFPSLRMTECWREMTETRKAAFSNLAPASRGVWWKLDGVAAERGGRWRNLLSRRRWRGKRPSPTWLRPREVCTSGGAPSRHFRRADLCQALPLLPGSLKPHLCRRRPGLRWYVRSYPSSGDPCTSDNSADIFQVPRTQVLPFDFLVSGRSVCHFDFLFVYPYERMIRRLSTKMLNVCVASLCKVHNLDKAEAVIIDGIRLGCLPDVVTYNTLINAYCRLVGIDEAYLIIRRMREAGIKPDVITYNSLIAGATRCCLPSRSLDLFEEMLQNGLVPDDWSYNTLIHCLFKCGHPEDAYKIYMDMISKNVAPTSTTYNTLINGMCKSGNAMFGLRLFRYLEMIGFSAELVTYNTIIDGLCKSGRIGEARKILRELGKSNFVPNAVTYTTVMKCCFRSGRFEQGIQIFDTMMNKGYTADIFAYCAAISALIKKGYLEEANSCVEQMLRNGVGLDRACYNTIIYLQCREGKLDYAFQLVNEMEEKAGFGSDQYTYTILIDALCKMGYIDAANKHLHMMEMRGFHSNLVAYNCLIDGLCKLGEVDLALKIFNDIKSKDDFSYTSIVHGLCRKSRFRIASKILLNCLKEGSSVLTSAHRAVIAGLRSAGFKRDARKLREALRVSRLLRGCHHSPIFLPLGNQNQHYWLVNVDCGNQDPLANGDCRNQLLLARTTTFLYNAGSCNSHEKVIGITQPPRVAAVTVAQMCS</sequence>
<evidence type="ECO:0000256" key="2">
    <source>
        <dbReference type="PROSITE-ProRule" id="PRU00708"/>
    </source>
</evidence>
<dbReference type="InterPro" id="IPR051240">
    <property type="entry name" value="Mito_RNA-Proc/Resp"/>
</dbReference>
<protein>
    <submittedName>
        <fullName evidence="3">Pentatricopeptide repeat-containing protein</fullName>
    </submittedName>
</protein>
<evidence type="ECO:0000256" key="1">
    <source>
        <dbReference type="ARBA" id="ARBA00022737"/>
    </source>
</evidence>
<dbReference type="Pfam" id="PF01535">
    <property type="entry name" value="PPR"/>
    <property type="match status" value="1"/>
</dbReference>
<name>A0AAQ3K166_9LILI</name>
<evidence type="ECO:0000313" key="3">
    <source>
        <dbReference type="EMBL" id="WOK97580.1"/>
    </source>
</evidence>
<dbReference type="PANTHER" id="PTHR47933">
    <property type="entry name" value="PENTATRICOPEPTIDE REPEAT-CONTAINING PROTEIN 1, MITOCHONDRIAL"/>
    <property type="match status" value="1"/>
</dbReference>
<dbReference type="AlphaFoldDB" id="A0AAQ3K166"/>
<dbReference type="Gene3D" id="1.25.40.10">
    <property type="entry name" value="Tetratricopeptide repeat domain"/>
    <property type="match status" value="4"/>
</dbReference>
<dbReference type="EMBL" id="CP136891">
    <property type="protein sequence ID" value="WOK97580.1"/>
    <property type="molecule type" value="Genomic_DNA"/>
</dbReference>
<dbReference type="GO" id="GO:0003729">
    <property type="term" value="F:mRNA binding"/>
    <property type="evidence" value="ECO:0007669"/>
    <property type="project" value="TreeGrafter"/>
</dbReference>
<dbReference type="InterPro" id="IPR002885">
    <property type="entry name" value="PPR_rpt"/>
</dbReference>
<dbReference type="Pfam" id="PF13041">
    <property type="entry name" value="PPR_2"/>
    <property type="match status" value="5"/>
</dbReference>